<evidence type="ECO:0000313" key="4">
    <source>
        <dbReference type="Proteomes" id="UP000199670"/>
    </source>
</evidence>
<feature type="transmembrane region" description="Helical" evidence="2">
    <location>
        <begin position="103"/>
        <end position="122"/>
    </location>
</feature>
<keyword evidence="2" id="KW-1133">Transmembrane helix</keyword>
<dbReference type="EMBL" id="FMAQ01000003">
    <property type="protein sequence ID" value="SCB94691.1"/>
    <property type="molecule type" value="Genomic_DNA"/>
</dbReference>
<proteinExistence type="predicted"/>
<accession>A0A1C4AJI3</accession>
<name>A0A1C4AJI3_9GAMM</name>
<keyword evidence="2" id="KW-0472">Membrane</keyword>
<evidence type="ECO:0000256" key="2">
    <source>
        <dbReference type="SAM" id="Phobius"/>
    </source>
</evidence>
<sequence length="429" mass="46302">MASGIWHLACQTYALKLFNFHGSLNQTQFLFSSARSFRVAKSETLSAGLSPGSRRLPLLFKFSGLPSLPSLPSLLGLLGLLGLSGLSGLLSLLRLFRYLKSALFFVVLLLSYSQCSVALTAYTSRYIEGSAPYLTFDNGRTKATSTDKLLSIRLQDGRVITPSTNPTSSTNPISLPYVGSNLSHIEMIVPSSTNSVSLSDLVTRYNYWRDDDGDEPAVNGVSGRISVSFTDKDGNTVSRNGALDICKAPYRVRLSSTGGYLQTQYGVPSRTSFSGATVDYYINPYGVTGPVACYFASHARPNLNLGTNYYAGPSSIWNPNKGFLTQSNDSASYDRNFPTTGSDGLYFDLLIGGVDASQLTWSPVTRGGITATVTNVTPSDRWIPGVDRGKVVARVKLSGPRASNTQINSNNPSPLDVPSLPQRFELVGR</sequence>
<keyword evidence="2" id="KW-0812">Transmembrane</keyword>
<keyword evidence="4" id="KW-1185">Reference proteome</keyword>
<organism evidence="3 4">
    <name type="scientific">Gilliamella bombicola</name>
    <dbReference type="NCBI Taxonomy" id="1798182"/>
    <lineage>
        <taxon>Bacteria</taxon>
        <taxon>Pseudomonadati</taxon>
        <taxon>Pseudomonadota</taxon>
        <taxon>Gammaproteobacteria</taxon>
        <taxon>Orbales</taxon>
        <taxon>Orbaceae</taxon>
        <taxon>Gilliamella</taxon>
    </lineage>
</organism>
<dbReference type="Proteomes" id="UP000199670">
    <property type="component" value="Unassembled WGS sequence"/>
</dbReference>
<gene>
    <name evidence="3" type="ORF">GA0061081_1031</name>
</gene>
<feature type="non-terminal residue" evidence="3">
    <location>
        <position position="429"/>
    </location>
</feature>
<reference evidence="4" key="1">
    <citation type="submission" date="2016-08" db="EMBL/GenBank/DDBJ databases">
        <authorList>
            <person name="Varghese N."/>
            <person name="Submissions Spin"/>
        </authorList>
    </citation>
    <scope>NUCLEOTIDE SEQUENCE [LARGE SCALE GENOMIC DNA]</scope>
    <source>
        <strain evidence="4">R-53248</strain>
    </source>
</reference>
<evidence type="ECO:0000313" key="3">
    <source>
        <dbReference type="EMBL" id="SCB94691.1"/>
    </source>
</evidence>
<dbReference type="AlphaFoldDB" id="A0A1C4AJI3"/>
<feature type="compositionally biased region" description="Polar residues" evidence="1">
    <location>
        <begin position="401"/>
        <end position="413"/>
    </location>
</feature>
<dbReference type="OrthoDB" id="7067373at2"/>
<protein>
    <submittedName>
        <fullName evidence="3">Uncharacterized protein</fullName>
    </submittedName>
</protein>
<feature type="region of interest" description="Disordered" evidence="1">
    <location>
        <begin position="401"/>
        <end position="420"/>
    </location>
</feature>
<dbReference type="RefSeq" id="WP_141683329.1">
    <property type="nucleotide sequence ID" value="NZ_FMAQ01000003.1"/>
</dbReference>
<evidence type="ECO:0000256" key="1">
    <source>
        <dbReference type="SAM" id="MobiDB-lite"/>
    </source>
</evidence>
<feature type="transmembrane region" description="Helical" evidence="2">
    <location>
        <begin position="74"/>
        <end position="96"/>
    </location>
</feature>